<comment type="caution">
    <text evidence="2">The sequence shown here is derived from an EMBL/GenBank/DDBJ whole genome shotgun (WGS) entry which is preliminary data.</text>
</comment>
<dbReference type="Proteomes" id="UP000286482">
    <property type="component" value="Unassembled WGS sequence"/>
</dbReference>
<proteinExistence type="predicted"/>
<reference evidence="2 3" key="1">
    <citation type="submission" date="2018-09" db="EMBL/GenBank/DDBJ databases">
        <authorList>
            <person name="Wang Z."/>
        </authorList>
    </citation>
    <scope>NUCLEOTIDE SEQUENCE [LARGE SCALE GENOMIC DNA]</scope>
    <source>
        <strain evidence="2 3">ALS 81</strain>
    </source>
</reference>
<evidence type="ECO:0000313" key="3">
    <source>
        <dbReference type="Proteomes" id="UP000286482"/>
    </source>
</evidence>
<organism evidence="2 3">
    <name type="scientific">Alginatibacterium sediminis</name>
    <dbReference type="NCBI Taxonomy" id="2164068"/>
    <lineage>
        <taxon>Bacteria</taxon>
        <taxon>Pseudomonadati</taxon>
        <taxon>Pseudomonadota</taxon>
        <taxon>Gammaproteobacteria</taxon>
        <taxon>Alteromonadales</taxon>
        <taxon>Alteromonadaceae</taxon>
        <taxon>Alginatibacterium</taxon>
    </lineage>
</organism>
<evidence type="ECO:0000259" key="1">
    <source>
        <dbReference type="Pfam" id="PF08448"/>
    </source>
</evidence>
<dbReference type="InterPro" id="IPR000014">
    <property type="entry name" value="PAS"/>
</dbReference>
<dbReference type="RefSeq" id="WP_120353597.1">
    <property type="nucleotide sequence ID" value="NZ_RAQO01000004.1"/>
</dbReference>
<dbReference type="EMBL" id="RAQO01000004">
    <property type="protein sequence ID" value="RKF19592.1"/>
    <property type="molecule type" value="Genomic_DNA"/>
</dbReference>
<dbReference type="Pfam" id="PF08448">
    <property type="entry name" value="PAS_4"/>
    <property type="match status" value="1"/>
</dbReference>
<dbReference type="SUPFAM" id="SSF55785">
    <property type="entry name" value="PYP-like sensor domain (PAS domain)"/>
    <property type="match status" value="1"/>
</dbReference>
<dbReference type="InterPro" id="IPR013656">
    <property type="entry name" value="PAS_4"/>
</dbReference>
<dbReference type="AlphaFoldDB" id="A0A420EFV7"/>
<dbReference type="InterPro" id="IPR035965">
    <property type="entry name" value="PAS-like_dom_sf"/>
</dbReference>
<feature type="domain" description="PAS fold-4" evidence="1">
    <location>
        <begin position="19"/>
        <end position="136"/>
    </location>
</feature>
<gene>
    <name evidence="2" type="ORF">DBZ36_03760</name>
</gene>
<name>A0A420EFV7_9ALTE</name>
<sequence length="148" mass="17279">MSDDINEFHWMAEMIQTIDVGLVVLDKEYNIKSWNTFMEAHSSMRPDQVQGKNVFDLFPNIDKNWLTGKIDTVFTLNNRAFVTWEQRPFVFPFNNYRPITGIMEHMYQNVTIIPLTSLTGQVTHVSLIVYDVTDTVAYRQQILEAQQA</sequence>
<dbReference type="NCBIfam" id="TIGR00229">
    <property type="entry name" value="sensory_box"/>
    <property type="match status" value="1"/>
</dbReference>
<evidence type="ECO:0000313" key="2">
    <source>
        <dbReference type="EMBL" id="RKF19592.1"/>
    </source>
</evidence>
<dbReference type="OrthoDB" id="9812260at2"/>
<protein>
    <submittedName>
        <fullName evidence="2">PAS domain S-box protein</fullName>
    </submittedName>
</protein>
<keyword evidence="3" id="KW-1185">Reference proteome</keyword>
<dbReference type="Gene3D" id="3.30.450.20">
    <property type="entry name" value="PAS domain"/>
    <property type="match status" value="1"/>
</dbReference>
<accession>A0A420EFV7</accession>